<sequence>MQYRNQLNKKVTEEFFDTLKELITKVVARYIARGAIPRREQADVETAIIEKFLLKQEQIDSAFQGKAKISTYYIAVINRMCAEVIRKEQKHWYSLNEHDDKKILADSTTYFDASKQTLVNEELKRFRATIMLFNGSSAKVLLFLKLYYDIPITTQEIRNYAENKTAKAQKIIEMRSELSKAELNQKLADLVLLVEGKKVGGDAVRMWINKQMDTLLCRLNGQNKSFHNKETIGLMLEMQHNSA</sequence>
<proteinExistence type="predicted"/>
<accession>A0A0S2HXY5</accession>
<reference evidence="1 2" key="1">
    <citation type="submission" date="2015-11" db="EMBL/GenBank/DDBJ databases">
        <title>Description and complete genome sequence of a novel strain predominating in hypersaline microbial mats and representing a new family of the Bacteriodetes phylum.</title>
        <authorList>
            <person name="Spring S."/>
            <person name="Bunk B."/>
            <person name="Sproer C."/>
            <person name="Klenk H.-P."/>
        </authorList>
    </citation>
    <scope>NUCLEOTIDE SEQUENCE [LARGE SCALE GENOMIC DNA]</scope>
    <source>
        <strain evidence="1 2">L21-Spi-D4</strain>
    </source>
</reference>
<dbReference type="RefSeq" id="WP_057952176.1">
    <property type="nucleotide sequence ID" value="NZ_CP013118.1"/>
</dbReference>
<evidence type="ECO:0000313" key="1">
    <source>
        <dbReference type="EMBL" id="ALO14652.1"/>
    </source>
</evidence>
<gene>
    <name evidence="1" type="ORF">L21SP5_00985</name>
</gene>
<organism evidence="1 2">
    <name type="scientific">Salinivirga cyanobacteriivorans</name>
    <dbReference type="NCBI Taxonomy" id="1307839"/>
    <lineage>
        <taxon>Bacteria</taxon>
        <taxon>Pseudomonadati</taxon>
        <taxon>Bacteroidota</taxon>
        <taxon>Bacteroidia</taxon>
        <taxon>Bacteroidales</taxon>
        <taxon>Salinivirgaceae</taxon>
        <taxon>Salinivirga</taxon>
    </lineage>
</organism>
<dbReference type="OrthoDB" id="1121239at2"/>
<dbReference type="KEGG" id="blq:L21SP5_00985"/>
<dbReference type="EMBL" id="CP013118">
    <property type="protein sequence ID" value="ALO14652.1"/>
    <property type="molecule type" value="Genomic_DNA"/>
</dbReference>
<dbReference type="AlphaFoldDB" id="A0A0S2HXY5"/>
<protein>
    <submittedName>
        <fullName evidence="1">Uncharacterized protein</fullName>
    </submittedName>
</protein>
<name>A0A0S2HXY5_9BACT</name>
<evidence type="ECO:0000313" key="2">
    <source>
        <dbReference type="Proteomes" id="UP000064893"/>
    </source>
</evidence>
<dbReference type="Proteomes" id="UP000064893">
    <property type="component" value="Chromosome"/>
</dbReference>
<keyword evidence="2" id="KW-1185">Reference proteome</keyword>